<sequence>MNTRTHTESPGTTLLFKRSPLAHAIALMLATGGMLGTAHAQQAFSAAWYAQKGAVQAAAAVTGKLPNGMPAMQAGAPTAQQQRLTEQQQRAFANLNMAARNVAAQQAMQAAARQAALNGNSSIPDGLGEGGLKVDTNSLTAGWINANGPTQSTSGGKTLVDIKQTGEKAILNWETFNVGKNTIVNFDQKSGTKADGSNSWVALNRINDPNGRPSEIAGQIKADGAVYIINRNGIIFTGSSQINTRTLVASSLRLTDEQFKLGINNAQKVSNQGNDFPLPQFGEYSPEKPFVYGTSGYVPGNGTVPDQLGLVDRFEPGAPPGEVRVDAGARIEVDSGGKVMLFAPKVKNAGYISAPDGQVILAAGENIYLKTPSSTDPNAVRGLDVTASAASGWLFSGGQVQSALGLAPAYADVNYVKGLHDIVLPEMAARAAAVGYEVINSGTVQADRGNITLQAQDIQQNGVLMATTALNNRNGSILMRAWGLGTRFYADGFDDFINWSAGTLTLGSNSVTQVLPDAADTSEIEASALATRYQPGWVGMYGKLIDIKSQAGVIVPAGKINMETAVNPIFTQQPYRKGSIGDASRIYLDTDAFLSVAGLQDMLVAMSRNFIEVELRINELRDSPLLLDSWLRGKKVIVDRRENGVFEDGPMAGVKWVQKKDANGQMVYMPGEWVGTPLADVAGWVGVGKTDLKELSADAGSITLRAGGAVITRPGSMIDISGGSIRYTDGMNTATKLRGADGRTYTMDQAMPDMEFVGLAGLYTVKNARWGTEKSWRNSLIGGNAMENGYVEGRKAGSLQVFAGDAMILEGGLWGGVIIGDRQQQKPNANIGGKVELGGGTVEDRPWSPGTIIVSHDPKRLDDAFNSATALGADFYVPNDPANPQSKKLTFLSDDMLNSSGMGKTIFNTIRGDFELSTGANLELSPGASLNVSGAEGATGSIRINGMIRAAGGSIGLDSANGQLTIGEHGGLDVSGQWINAWRDGAPSGAWAMDGGAIRLYVGQIIADPNAVIDVSGGGRVDIGSKGLPSLRVGNAGSITLSGISPDLDLGALNLRAYAAGSAGSLFLDTDSSVQIGGVRNDPAVVLLPATMFGERGFGTVAVSVRGNSGIVVADGVTVRQEAVGLDLNSFAYRDVHSGERLADLAPHAVLRPEQRLKQQAGGISLGTADGSIHVGNGASIVTDTRGQIRLAAGGENGVLTMLGRLEAPAGRIELSGRDIQIGAAAQLLARGVPAIYQDATGLWQGEVLAGGTVDILAAKVTLEAGSLIDVSGANGVVDVRGAGTQSVASDGGSITIRGEGLVAGDLLANAGGAGAQGGKLSLQHKPAGVGGNLADQVVQVLCQTAGFCTPASIIGVDFAAVLEQYGFPGMPPMVITQQLFDHLASASTVALTVSATAPVGGGQGGGATDYTAFGLSNDALDAFRDLIGVDFRNLTPVNSVLTVRPASFANGGFANLELASTGAVELGDVQLAARKSITIDGALRHAGGEAGHASLTAAYIGLKQTGSANAAPIVANRTGSLSLNADVIDVVGGASGPGTLSGPVSIRSFAETALNAAELRFSVGNYPIDTTTNPAAANSTLDVDGKLIITVGQVYPSTAVNAKIVSAESITVERSGHESYVPLSAGGTLRLEAPVIEQNGVLRAPFGQIELVAADRLTLGAGSITSVSGAGLIVPYGTLANNEHWKDPTKASDGANPASGSLTSPPEKRITMKAPTVDLAQGAIVDIRGGGDLYAWEFVPGPGGSHDVLNLPGMYAVMPGHQATAPISGVEAGNRIWLAGGAGLAAGWYTLLPARYALLPGAFAVQATGTAWGGPVSAGVVMRDGSIIMQGKAGSAYGNTEDAQASAWRVMSGSTLRKYTEYNEAFANNFFASDAFKLTQYRLTGQDVVTPRLARDGGAVVFDATTHLTLDGTLLSQADQGGRGGLVDIAGKKIAIVGAGQDAGTLQADGYLIIDAAGLANFGAGSLLIGGTRKGDLLGTQLSVTATDIVVRNGVGSELSGPEIILAATEQVAIDAGSVVSAKGTGASSTGNLIVKAQQAAVYTDPDGNLDDNFDGVIDAKDARDDVLTTPAKDWGALIRVANGDAIKVIREGVDTSRGGLVTVGAGAVLNGGGALLIDATRTTELAASAQVSGTNLSVAAGRISFGGGSGLVLDNAALAQLANSKNLTLRSYSSFDFYQSVDLGASSLRSVSLDGAAFVGHAGDVVIKGDSITLENSGANLAASGSGTGNFTMDAGTLILGAGQKNFAGFNHIALHGRDQIIGSGKGGIDTGAIDLSLNTPLLTGRGGAVQNITTAGALQILATAGGDASQHNLQDSLGSRLNFSGASVLVGSRIVAYGGSVDMTATAGNLVLVDGAQIDVSGFGKQFFDVAEYADAGNIKLSAVGGDVRLNTGSTLNLAAHKDGGNAGSLSIAAANGGTVILDGSINAQAAANAKAGSFSLDIAELNDFAGFSQLLNNAGFNRSRQFRIRQGDITLDGITKVEDFGLTADQGTITITGTIDARAAYGGAIRITGGDGVTMNAGAQLLAGATGELGSGRVTLEAAGGQLNLQGGSIDVAGNEGGKVRLRAQQNAAHNEINVTALNVNVIGARSAVLEGVATYKVADFDGSTVDSVKATAIGDANQFNAASGAIANRLGTSLAVMSGIAIESAGDLTMNSDWNLHSDFAGAREGSLTLRAGGNLIIKGHLSDGFDNADRSGSLQEGASWNLRLVAGADLGSANTLALKPLAAQVAGSGNIVIGTADTDPDKNVDNGAGKLVRTGTGDLEVRAGRDLTLAHKESVIYTAGRKDMTTWSDFTTGNPNASYGTEGGNLDISAQGSIEAQPAGQRFVEWLNRQGAVNGQRYFGEYESNEYGIRPDGSYGKLILPPEQSSWWINYGQFQQGVGALGGGNVSVSAGGDLGNLVVVLPTTMRMRGGRSASESMLMEMRNGGAMTVEAGGSIRGGQYYVARGSGDIKAGDTAIGNTVTVQWNEGDLDSNVVTFSVAPILALGDATLSLRTAGDLRLQTVIDPLLIRKGNDGKGVVTGLDYGAYMSGYTDRTALKLVSTGGNITFVNQGDFIFRDVSLRMNWTAQDNLVGQARNRFPAQLSAVALNGSLEIQGPLRIMAGNTNDVQLIAQGDIRFATQNRDELRSLNFNGDNEAQLVMPYATPGMMPSPFMPGGQGQTIMEAVLANVIAPLGASHFGDPYMRALSNPDVLPLASDFEPSRLYAGRGSIIGLDLTANEQTWVRAGTDIRGMRVNARNVRGSDVTLLEAGNDILAMANVRALAPSRTLDTGSITIEGPGTLVLSAGRDVYADDLKIQTVGNQQYNPADNRPMPDTQIKGLPSQGASVTIMGGMNSATGYDAFAAAYLDPSRVAAMPDYLKAQAADGSVLPIYLTDKVETRAGGQQKVTRRGLVSYMKDMTGEDLTPLAAWARFQALPQFAQQQFLRQVYMLELREAGRNQNEPGVNDLPLNGGYNRGYAAIATLFPGDAWKGNVAANTLMVRTMSGGDINVLTPGGGLQVAALGSTIPAGYGLVTLGSGHINVFAKEDVVVNQSRILSFVPEASLRGSDQIIWSSRGGIDAGRGAKTVRVPTAPEVITDLDGNTSIREKSDMSGSGIGTVGDGDVDLAAPEGVINAGDAGIRVAGNLNIIALQILNADNIKVKGEAKGLPVIAATNIGALTNASAAASQAAMAAQDVVQRDRNEARKNLPSIFTVRVLGFGNENEETPRRNDEGNKKPTAYDPNGAVEVLGQMDLSEKQLRQLTETERRNLRR</sequence>
<dbReference type="PANTHER" id="PTHR12338:SF8">
    <property type="entry name" value="HEME_HEMOPEXIN-BINDING PROTEIN"/>
    <property type="match status" value="1"/>
</dbReference>
<dbReference type="InterPro" id="IPR011050">
    <property type="entry name" value="Pectin_lyase_fold/virulence"/>
</dbReference>
<dbReference type="NCBIfam" id="TIGR01901">
    <property type="entry name" value="adhes_NPXG"/>
    <property type="match status" value="1"/>
</dbReference>
<dbReference type="Proteomes" id="UP001596542">
    <property type="component" value="Unassembled WGS sequence"/>
</dbReference>
<dbReference type="SUPFAM" id="SSF51126">
    <property type="entry name" value="Pectin lyase-like"/>
    <property type="match status" value="1"/>
</dbReference>
<dbReference type="Gene3D" id="2.160.20.10">
    <property type="entry name" value="Single-stranded right-handed beta-helix, Pectin lyase-like"/>
    <property type="match status" value="2"/>
</dbReference>
<comment type="subcellular location">
    <subcellularLocation>
        <location evidence="1">Secreted</location>
    </subcellularLocation>
</comment>
<evidence type="ECO:0000313" key="6">
    <source>
        <dbReference type="EMBL" id="MFC7286822.1"/>
    </source>
</evidence>
<dbReference type="InterPro" id="IPR008638">
    <property type="entry name" value="FhaB/CdiA-like_TPS"/>
</dbReference>
<feature type="compositionally biased region" description="Basic and acidic residues" evidence="4">
    <location>
        <begin position="3716"/>
        <end position="3726"/>
    </location>
</feature>
<dbReference type="Pfam" id="PF12545">
    <property type="entry name" value="DUF3739"/>
    <property type="match status" value="1"/>
</dbReference>
<proteinExistence type="predicted"/>
<organism evidence="6 7">
    <name type="scientific">Herminiimonas glaciei</name>
    <dbReference type="NCBI Taxonomy" id="523788"/>
    <lineage>
        <taxon>Bacteria</taxon>
        <taxon>Pseudomonadati</taxon>
        <taxon>Pseudomonadota</taxon>
        <taxon>Betaproteobacteria</taxon>
        <taxon>Burkholderiales</taxon>
        <taxon>Oxalobacteraceae</taxon>
        <taxon>Herminiimonas</taxon>
    </lineage>
</organism>
<evidence type="ECO:0000313" key="7">
    <source>
        <dbReference type="Proteomes" id="UP001596542"/>
    </source>
</evidence>
<evidence type="ECO:0000256" key="2">
    <source>
        <dbReference type="ARBA" id="ARBA00022525"/>
    </source>
</evidence>
<dbReference type="InterPro" id="IPR021026">
    <property type="entry name" value="Filamn_hemagglutn_DUF3739"/>
</dbReference>
<name>A0ABW2I7B3_9BURK</name>
<evidence type="ECO:0000259" key="5">
    <source>
        <dbReference type="SMART" id="SM00912"/>
    </source>
</evidence>
<gene>
    <name evidence="6" type="ORF">ACFQPC_02120</name>
</gene>
<dbReference type="Pfam" id="PF05860">
    <property type="entry name" value="TPS"/>
    <property type="match status" value="1"/>
</dbReference>
<evidence type="ECO:0000256" key="1">
    <source>
        <dbReference type="ARBA" id="ARBA00004613"/>
    </source>
</evidence>
<feature type="domain" description="Filamentous haemagglutinin FhaB/tRNA nuclease CdiA-like TPS" evidence="5">
    <location>
        <begin position="136"/>
        <end position="258"/>
    </location>
</feature>
<keyword evidence="7" id="KW-1185">Reference proteome</keyword>
<dbReference type="PANTHER" id="PTHR12338">
    <property type="entry name" value="AUTOTRANSPORTER"/>
    <property type="match status" value="1"/>
</dbReference>
<evidence type="ECO:0000256" key="3">
    <source>
        <dbReference type="ARBA" id="ARBA00022729"/>
    </source>
</evidence>
<dbReference type="RefSeq" id="WP_382269998.1">
    <property type="nucleotide sequence ID" value="NZ_JBHTBU010000001.1"/>
</dbReference>
<accession>A0ABW2I7B3</accession>
<protein>
    <submittedName>
        <fullName evidence="6">Filamentous hemagglutinin family protein</fullName>
    </submittedName>
</protein>
<comment type="caution">
    <text evidence="6">The sequence shown here is derived from an EMBL/GenBank/DDBJ whole genome shotgun (WGS) entry which is preliminary data.</text>
</comment>
<reference evidence="7" key="1">
    <citation type="journal article" date="2019" name="Int. J. Syst. Evol. Microbiol.">
        <title>The Global Catalogue of Microorganisms (GCM) 10K type strain sequencing project: providing services to taxonomists for standard genome sequencing and annotation.</title>
        <authorList>
            <consortium name="The Broad Institute Genomics Platform"/>
            <consortium name="The Broad Institute Genome Sequencing Center for Infectious Disease"/>
            <person name="Wu L."/>
            <person name="Ma J."/>
        </authorList>
    </citation>
    <scope>NUCLEOTIDE SEQUENCE [LARGE SCALE GENOMIC DNA]</scope>
    <source>
        <strain evidence="7">KACC 12508</strain>
    </source>
</reference>
<dbReference type="SMART" id="SM00912">
    <property type="entry name" value="Haemagg_act"/>
    <property type="match status" value="1"/>
</dbReference>
<dbReference type="EMBL" id="JBHTBU010000001">
    <property type="protein sequence ID" value="MFC7286822.1"/>
    <property type="molecule type" value="Genomic_DNA"/>
</dbReference>
<keyword evidence="3" id="KW-0732">Signal</keyword>
<feature type="compositionally biased region" description="Basic and acidic residues" evidence="4">
    <location>
        <begin position="3745"/>
        <end position="3763"/>
    </location>
</feature>
<keyword evidence="2" id="KW-0964">Secreted</keyword>
<feature type="region of interest" description="Disordered" evidence="4">
    <location>
        <begin position="3713"/>
        <end position="3763"/>
    </location>
</feature>
<evidence type="ECO:0000256" key="4">
    <source>
        <dbReference type="SAM" id="MobiDB-lite"/>
    </source>
</evidence>
<dbReference type="InterPro" id="IPR050909">
    <property type="entry name" value="Bact_Autotransporter_VF"/>
</dbReference>
<feature type="region of interest" description="Disordered" evidence="4">
    <location>
        <begin position="1685"/>
        <end position="1709"/>
    </location>
</feature>
<dbReference type="InterPro" id="IPR012334">
    <property type="entry name" value="Pectin_lyas_fold"/>
</dbReference>